<name>A0A1I8AK26_9BILA</name>
<evidence type="ECO:0000313" key="2">
    <source>
        <dbReference type="WBParaSite" id="L893_g66.t1"/>
    </source>
</evidence>
<dbReference type="WBParaSite" id="L893_g66.t1">
    <property type="protein sequence ID" value="L893_g66.t1"/>
    <property type="gene ID" value="L893_g66"/>
</dbReference>
<dbReference type="AlphaFoldDB" id="A0A1I8AK26"/>
<keyword evidence="1" id="KW-1185">Reference proteome</keyword>
<protein>
    <submittedName>
        <fullName evidence="2">U1 small nuclear ribonucleoprotein C-like</fullName>
    </submittedName>
</protein>
<accession>A0A1I8AK26</accession>
<dbReference type="Proteomes" id="UP000095287">
    <property type="component" value="Unplaced"/>
</dbReference>
<sequence>MKDQQWIFPGNQMAYCPATRAEFPALPATPLAYPPPSAGVPTIGFAPLPVVYPPRFQQPPPTVRTLPFWPPDVTRPPPPNGVYPKFNFYKK</sequence>
<organism evidence="1 2">
    <name type="scientific">Steinernema glaseri</name>
    <dbReference type="NCBI Taxonomy" id="37863"/>
    <lineage>
        <taxon>Eukaryota</taxon>
        <taxon>Metazoa</taxon>
        <taxon>Ecdysozoa</taxon>
        <taxon>Nematoda</taxon>
        <taxon>Chromadorea</taxon>
        <taxon>Rhabditida</taxon>
        <taxon>Tylenchina</taxon>
        <taxon>Panagrolaimomorpha</taxon>
        <taxon>Strongyloidoidea</taxon>
        <taxon>Steinernematidae</taxon>
        <taxon>Steinernema</taxon>
    </lineage>
</organism>
<reference evidence="2" key="1">
    <citation type="submission" date="2016-11" db="UniProtKB">
        <authorList>
            <consortium name="WormBaseParasite"/>
        </authorList>
    </citation>
    <scope>IDENTIFICATION</scope>
</reference>
<evidence type="ECO:0000313" key="1">
    <source>
        <dbReference type="Proteomes" id="UP000095287"/>
    </source>
</evidence>
<proteinExistence type="predicted"/>